<dbReference type="EMBL" id="VORB01000011">
    <property type="protein sequence ID" value="TXC76072.1"/>
    <property type="molecule type" value="Genomic_DNA"/>
</dbReference>
<evidence type="ECO:0008006" key="3">
    <source>
        <dbReference type="Google" id="ProtNLM"/>
    </source>
</evidence>
<organism evidence="1 2">
    <name type="scientific">Luteibaculum oceani</name>
    <dbReference type="NCBI Taxonomy" id="1294296"/>
    <lineage>
        <taxon>Bacteria</taxon>
        <taxon>Pseudomonadati</taxon>
        <taxon>Bacteroidota</taxon>
        <taxon>Flavobacteriia</taxon>
        <taxon>Flavobacteriales</taxon>
        <taxon>Luteibaculaceae</taxon>
        <taxon>Luteibaculum</taxon>
    </lineage>
</organism>
<dbReference type="OrthoDB" id="9796999at2"/>
<evidence type="ECO:0000313" key="1">
    <source>
        <dbReference type="EMBL" id="TXC76072.1"/>
    </source>
</evidence>
<dbReference type="Pfam" id="PF13376">
    <property type="entry name" value="OmdA"/>
    <property type="match status" value="1"/>
</dbReference>
<gene>
    <name evidence="1" type="ORF">FRX97_11200</name>
</gene>
<evidence type="ECO:0000313" key="2">
    <source>
        <dbReference type="Proteomes" id="UP000321168"/>
    </source>
</evidence>
<reference evidence="1 2" key="1">
    <citation type="submission" date="2019-08" db="EMBL/GenBank/DDBJ databases">
        <title>Genome of Luteibaculum oceani JCM 18817.</title>
        <authorList>
            <person name="Bowman J.P."/>
        </authorList>
    </citation>
    <scope>NUCLEOTIDE SEQUENCE [LARGE SCALE GENOMIC DNA]</scope>
    <source>
        <strain evidence="1 2">JCM 18817</strain>
    </source>
</reference>
<dbReference type="Proteomes" id="UP000321168">
    <property type="component" value="Unassembled WGS sequence"/>
</dbReference>
<name>A0A5C6URY5_9FLAO</name>
<accession>A0A5C6URY5</accession>
<protein>
    <recommendedName>
        <fullName evidence="3">Bacteriocin-protection protein</fullName>
    </recommendedName>
</protein>
<dbReference type="RefSeq" id="WP_147015310.1">
    <property type="nucleotide sequence ID" value="NZ_VORB01000011.1"/>
</dbReference>
<comment type="caution">
    <text evidence="1">The sequence shown here is derived from an EMBL/GenBank/DDBJ whole genome shotgun (WGS) entry which is preliminary data.</text>
</comment>
<proteinExistence type="predicted"/>
<sequence>MDKETLNKKACLYFSKGEELRKWFELNHDRKEGFFLIIYHKGSNEKSVYYDEARDIALCFGWVDAVPKKRDHQSYYLYMAPRNPKSNWSMVNKKRVDELYRKNLIHPSGYKLIELAKKTGTWIALDDVYNLVIHKDLKIALDNTPSAKQHFQNFSSSKKRQILEWIYTAKRSETRAKRIESAVSQAEKGLIANDWKRRK</sequence>
<keyword evidence="2" id="KW-1185">Reference proteome</keyword>
<dbReference type="AlphaFoldDB" id="A0A5C6URY5"/>